<evidence type="ECO:0000256" key="6">
    <source>
        <dbReference type="RuleBase" id="RU361157"/>
    </source>
</evidence>
<evidence type="ECO:0000313" key="9">
    <source>
        <dbReference type="EMBL" id="MBE2997621.1"/>
    </source>
</evidence>
<feature type="transmembrane region" description="Helical" evidence="6">
    <location>
        <begin position="123"/>
        <end position="149"/>
    </location>
</feature>
<dbReference type="PANTHER" id="PTHR43229">
    <property type="entry name" value="NODULATION PROTEIN J"/>
    <property type="match status" value="1"/>
</dbReference>
<evidence type="ECO:0000256" key="2">
    <source>
        <dbReference type="ARBA" id="ARBA00022692"/>
    </source>
</evidence>
<keyword evidence="4 6" id="KW-0472">Membrane</keyword>
<evidence type="ECO:0000256" key="3">
    <source>
        <dbReference type="ARBA" id="ARBA00022989"/>
    </source>
</evidence>
<comment type="similarity">
    <text evidence="6">Belongs to the ABC-2 integral membrane protein family.</text>
</comment>
<evidence type="ECO:0000256" key="4">
    <source>
        <dbReference type="ARBA" id="ARBA00023136"/>
    </source>
</evidence>
<keyword evidence="5" id="KW-0046">Antibiotic resistance</keyword>
<dbReference type="PROSITE" id="PS51012">
    <property type="entry name" value="ABC_TM2"/>
    <property type="match status" value="1"/>
</dbReference>
<keyword evidence="6" id="KW-1003">Cell membrane</keyword>
<feature type="transmembrane region" description="Helical" evidence="6">
    <location>
        <begin position="254"/>
        <end position="274"/>
    </location>
</feature>
<evidence type="ECO:0000256" key="5">
    <source>
        <dbReference type="ARBA" id="ARBA00023251"/>
    </source>
</evidence>
<feature type="transmembrane region" description="Helical" evidence="6">
    <location>
        <begin position="47"/>
        <end position="68"/>
    </location>
</feature>
<dbReference type="InterPro" id="IPR047817">
    <property type="entry name" value="ABC2_TM_bact-type"/>
</dbReference>
<reference evidence="9 10" key="1">
    <citation type="submission" date="2020-09" db="EMBL/GenBank/DDBJ databases">
        <title>Diversity and distribution of actinomycetes associated with coral in the coast of Hainan.</title>
        <authorList>
            <person name="Li F."/>
        </authorList>
    </citation>
    <scope>NUCLEOTIDE SEQUENCE [LARGE SCALE GENOMIC DNA]</scope>
    <source>
        <strain evidence="9 10">HNM0947</strain>
    </source>
</reference>
<feature type="region of interest" description="Disordered" evidence="7">
    <location>
        <begin position="1"/>
        <end position="24"/>
    </location>
</feature>
<name>A0ABR9P1B3_9ACTN</name>
<evidence type="ECO:0000313" key="10">
    <source>
        <dbReference type="Proteomes" id="UP000806528"/>
    </source>
</evidence>
<feature type="transmembrane region" description="Helical" evidence="6">
    <location>
        <begin position="193"/>
        <end position="212"/>
    </location>
</feature>
<dbReference type="InterPro" id="IPR000412">
    <property type="entry name" value="ABC_2_transport"/>
</dbReference>
<sequence>MSTATAPAPAPTRRRTPRQGPAKTWSDTLTLTRRNLRHMAREPFEPAIALSMPVLMVLLFGYVFGGVMSPTGDEAEYRAMLVPAMIAMVMFYGIAGTATGVARDTSLAVMSRFRTLPMSPAALLWARVLTDMLRAVVEIALLLGVGLLLGWRVESDPAGALAAIALLLLFRLSLVCAGVLLGLVVPNPDAASMLIYPLAFPMTVLSTSFVPAQAMPDWLAPVAEWNPVSSLVTAARELFGNPSLPSDAWPAEHAVLVAAVVPLLLMVVVVPLALRRFARLGR</sequence>
<dbReference type="EMBL" id="JADBGI010000002">
    <property type="protein sequence ID" value="MBE2997621.1"/>
    <property type="molecule type" value="Genomic_DNA"/>
</dbReference>
<comment type="subcellular location">
    <subcellularLocation>
        <location evidence="6">Cell membrane</location>
        <topology evidence="6">Multi-pass membrane protein</topology>
    </subcellularLocation>
    <subcellularLocation>
        <location evidence="1">Membrane</location>
        <topology evidence="1">Multi-pass membrane protein</topology>
    </subcellularLocation>
</comment>
<feature type="transmembrane region" description="Helical" evidence="6">
    <location>
        <begin position="80"/>
        <end position="102"/>
    </location>
</feature>
<feature type="transmembrane region" description="Helical" evidence="6">
    <location>
        <begin position="161"/>
        <end position="186"/>
    </location>
</feature>
<dbReference type="InterPro" id="IPR013525">
    <property type="entry name" value="ABC2_TM"/>
</dbReference>
<gene>
    <name evidence="9" type="ORF">IDM40_02715</name>
</gene>
<dbReference type="Proteomes" id="UP000806528">
    <property type="component" value="Unassembled WGS sequence"/>
</dbReference>
<dbReference type="RefSeq" id="WP_193120279.1">
    <property type="nucleotide sequence ID" value="NZ_JADBGI010000002.1"/>
</dbReference>
<proteinExistence type="inferred from homology"/>
<keyword evidence="10" id="KW-1185">Reference proteome</keyword>
<protein>
    <recommendedName>
        <fullName evidence="6">Transport permease protein</fullName>
    </recommendedName>
</protein>
<dbReference type="PIRSF" id="PIRSF006648">
    <property type="entry name" value="DrrB"/>
    <property type="match status" value="1"/>
</dbReference>
<keyword evidence="2 6" id="KW-0812">Transmembrane</keyword>
<feature type="domain" description="ABC transmembrane type-2" evidence="8">
    <location>
        <begin position="44"/>
        <end position="280"/>
    </location>
</feature>
<evidence type="ECO:0000259" key="8">
    <source>
        <dbReference type="PROSITE" id="PS51012"/>
    </source>
</evidence>
<organism evidence="9 10">
    <name type="scientific">Nocardiopsis coralli</name>
    <dbReference type="NCBI Taxonomy" id="2772213"/>
    <lineage>
        <taxon>Bacteria</taxon>
        <taxon>Bacillati</taxon>
        <taxon>Actinomycetota</taxon>
        <taxon>Actinomycetes</taxon>
        <taxon>Streptosporangiales</taxon>
        <taxon>Nocardiopsidaceae</taxon>
        <taxon>Nocardiopsis</taxon>
    </lineage>
</organism>
<dbReference type="InterPro" id="IPR051784">
    <property type="entry name" value="Nod_factor_ABC_transporter"/>
</dbReference>
<dbReference type="Pfam" id="PF01061">
    <property type="entry name" value="ABC2_membrane"/>
    <property type="match status" value="1"/>
</dbReference>
<evidence type="ECO:0000256" key="1">
    <source>
        <dbReference type="ARBA" id="ARBA00004141"/>
    </source>
</evidence>
<accession>A0ABR9P1B3</accession>
<comment type="caution">
    <text evidence="9">The sequence shown here is derived from an EMBL/GenBank/DDBJ whole genome shotgun (WGS) entry which is preliminary data.</text>
</comment>
<evidence type="ECO:0000256" key="7">
    <source>
        <dbReference type="SAM" id="MobiDB-lite"/>
    </source>
</evidence>
<keyword evidence="3 6" id="KW-1133">Transmembrane helix</keyword>
<keyword evidence="6" id="KW-0813">Transport</keyword>
<dbReference type="PANTHER" id="PTHR43229:SF2">
    <property type="entry name" value="NODULATION PROTEIN J"/>
    <property type="match status" value="1"/>
</dbReference>